<evidence type="ECO:0000313" key="5">
    <source>
        <dbReference type="EMBL" id="KGN38367.1"/>
    </source>
</evidence>
<dbReference type="eggNOG" id="COG2909">
    <property type="taxonomic scope" value="Bacteria"/>
</dbReference>
<dbReference type="InterPro" id="IPR041617">
    <property type="entry name" value="TPR_MalT"/>
</dbReference>
<name>A0A0A0JQP2_9MICO</name>
<dbReference type="GO" id="GO:0006355">
    <property type="term" value="P:regulation of DNA-templated transcription"/>
    <property type="evidence" value="ECO:0007669"/>
    <property type="project" value="InterPro"/>
</dbReference>
<keyword evidence="1" id="KW-0805">Transcription regulation</keyword>
<evidence type="ECO:0000313" key="6">
    <source>
        <dbReference type="Proteomes" id="UP000030013"/>
    </source>
</evidence>
<dbReference type="InterPro" id="IPR027417">
    <property type="entry name" value="P-loop_NTPase"/>
</dbReference>
<protein>
    <submittedName>
        <fullName evidence="5">LuxR family transcriptional regulator</fullName>
    </submittedName>
</protein>
<dbReference type="PANTHER" id="PTHR44688">
    <property type="entry name" value="DNA-BINDING TRANSCRIPTIONAL ACTIVATOR DEVR_DOSR"/>
    <property type="match status" value="1"/>
</dbReference>
<keyword evidence="6" id="KW-1185">Reference proteome</keyword>
<dbReference type="PANTHER" id="PTHR44688:SF16">
    <property type="entry name" value="DNA-BINDING TRANSCRIPTIONAL ACTIVATOR DEVR_DOSR"/>
    <property type="match status" value="1"/>
</dbReference>
<evidence type="ECO:0000256" key="3">
    <source>
        <dbReference type="ARBA" id="ARBA00023163"/>
    </source>
</evidence>
<dbReference type="PROSITE" id="PS50043">
    <property type="entry name" value="HTH_LUXR_2"/>
    <property type="match status" value="1"/>
</dbReference>
<dbReference type="Gene3D" id="1.25.40.10">
    <property type="entry name" value="Tetratricopeptide repeat domain"/>
    <property type="match status" value="1"/>
</dbReference>
<dbReference type="SUPFAM" id="SSF48452">
    <property type="entry name" value="TPR-like"/>
    <property type="match status" value="1"/>
</dbReference>
<dbReference type="EMBL" id="AVPL01000093">
    <property type="protein sequence ID" value="KGN38367.1"/>
    <property type="molecule type" value="Genomic_DNA"/>
</dbReference>
<dbReference type="Pfam" id="PF25873">
    <property type="entry name" value="WHD_MalT"/>
    <property type="match status" value="1"/>
</dbReference>
<dbReference type="SUPFAM" id="SSF52540">
    <property type="entry name" value="P-loop containing nucleoside triphosphate hydrolases"/>
    <property type="match status" value="1"/>
</dbReference>
<dbReference type="InterPro" id="IPR000792">
    <property type="entry name" value="Tscrpt_reg_LuxR_C"/>
</dbReference>
<dbReference type="InterPro" id="IPR036388">
    <property type="entry name" value="WH-like_DNA-bd_sf"/>
</dbReference>
<evidence type="ECO:0000256" key="1">
    <source>
        <dbReference type="ARBA" id="ARBA00023015"/>
    </source>
</evidence>
<dbReference type="SMART" id="SM00421">
    <property type="entry name" value="HTH_LUXR"/>
    <property type="match status" value="1"/>
</dbReference>
<evidence type="ECO:0000259" key="4">
    <source>
        <dbReference type="PROSITE" id="PS50043"/>
    </source>
</evidence>
<dbReference type="Proteomes" id="UP000030013">
    <property type="component" value="Unassembled WGS sequence"/>
</dbReference>
<dbReference type="AlphaFoldDB" id="A0A0A0JQP2"/>
<reference evidence="5 6" key="1">
    <citation type="submission" date="2013-08" db="EMBL/GenBank/DDBJ databases">
        <title>The genome sequence of Knoellia aerolata.</title>
        <authorList>
            <person name="Zhu W."/>
            <person name="Wang G."/>
        </authorList>
    </citation>
    <scope>NUCLEOTIDE SEQUENCE [LARGE SCALE GENOMIC DNA]</scope>
    <source>
        <strain evidence="5 6">DSM 18566</strain>
    </source>
</reference>
<dbReference type="STRING" id="1385519.N801_00255"/>
<accession>A0A0A0JQP2</accession>
<evidence type="ECO:0000256" key="2">
    <source>
        <dbReference type="ARBA" id="ARBA00023125"/>
    </source>
</evidence>
<feature type="domain" description="HTH luxR-type" evidence="4">
    <location>
        <begin position="830"/>
        <end position="895"/>
    </location>
</feature>
<dbReference type="GO" id="GO:0003677">
    <property type="term" value="F:DNA binding"/>
    <property type="evidence" value="ECO:0007669"/>
    <property type="project" value="UniProtKB-KW"/>
</dbReference>
<dbReference type="Pfam" id="PF00196">
    <property type="entry name" value="GerE"/>
    <property type="match status" value="1"/>
</dbReference>
<dbReference type="InterPro" id="IPR016032">
    <property type="entry name" value="Sig_transdc_resp-reg_C-effctor"/>
</dbReference>
<comment type="caution">
    <text evidence="5">The sequence shown here is derived from an EMBL/GenBank/DDBJ whole genome shotgun (WGS) entry which is preliminary data.</text>
</comment>
<dbReference type="InterPro" id="IPR011990">
    <property type="entry name" value="TPR-like_helical_dom_sf"/>
</dbReference>
<sequence>MVMASPLVDTKLFVPRLRPGAVPRPRLDERLRRGSEVALTLVSAPAGFGKTTALASWLAGATPSDRVVAWLSLEEHDRRPISFWTYVAAALSKAVPGLDALPLVTSPQPQVETLLTTLVNELAGRASDIVLVLDDYHQVDGPEIAQGITFLLEHLPPNVHLVISTRADPALPLARLRARGELVEVRARDLRFTRQEVSEYLGVTGLELAESDAADLEARTEGWIAALQLAALSLQGRDDVSGFVAGFAGDDRYIVDYLVEEVLTRQPDTVRDFLLSTSILDRLSGPLCDAVTGHPGGRAMLETLVRSNLFVVPLDERRRWFRYHHLFADVLRAHLGDERPGDLDALHRRASQWYEAEGEAAPSVRHALAAGDVDRAARLVEEAIPTLQRARQDGTIRGWVDVIPDEVLRDRPRLAVMFAGALLSAGELDGVEQRLDDVEQRLGDAQPAGLGATLQMYRAALALRRGDSSGTFRHAQLALERAGDGDDLVRAGASALSGQASWRNGHLEAAHASYSACAEQMLRLGHVADVLACSITLADIRLTQGRLRDASATYEHALRLAGHETSPRGEVLPGTSDMLVGLSGIALERGDLPTALDHLTRSRQLGERGGLPQNPYRWRVALARVRDAQGDLQGALELLDEAQRVQNTDFSPDVQPIAAVRARLLARHGHIDDALGWVTGRGLRADDELTYLREYEHVTLARILLARHTGDDDAMAQVHDLVQRLLDSAEAGGRTGTVLELLVMQALAHHVSGDSVRARVPLERALMLAEPEDYVHLFAREGAGMVALLEAVDDHRRSPYAHRLLAACRQELDAASPPGLPVRGGGPAPTARLEEPLSVRELEVLRLLGTDLDGPGIAQHLVVSLHTVRSHTKHIYAKLGVNSRRAALTRARDLGLLPTTPTS</sequence>
<dbReference type="InterPro" id="IPR059106">
    <property type="entry name" value="WHD_MalT"/>
</dbReference>
<dbReference type="Gene3D" id="3.40.50.300">
    <property type="entry name" value="P-loop containing nucleotide triphosphate hydrolases"/>
    <property type="match status" value="1"/>
</dbReference>
<keyword evidence="2" id="KW-0238">DNA-binding</keyword>
<dbReference type="Gene3D" id="1.10.10.10">
    <property type="entry name" value="Winged helix-like DNA-binding domain superfamily/Winged helix DNA-binding domain"/>
    <property type="match status" value="1"/>
</dbReference>
<organism evidence="5 6">
    <name type="scientific">Knoellia aerolata DSM 18566</name>
    <dbReference type="NCBI Taxonomy" id="1385519"/>
    <lineage>
        <taxon>Bacteria</taxon>
        <taxon>Bacillati</taxon>
        <taxon>Actinomycetota</taxon>
        <taxon>Actinomycetes</taxon>
        <taxon>Micrococcales</taxon>
        <taxon>Intrasporangiaceae</taxon>
        <taxon>Knoellia</taxon>
    </lineage>
</organism>
<gene>
    <name evidence="5" type="ORF">N801_00255</name>
</gene>
<dbReference type="SUPFAM" id="SSF46894">
    <property type="entry name" value="C-terminal effector domain of the bipartite response regulators"/>
    <property type="match status" value="1"/>
</dbReference>
<dbReference type="CDD" id="cd06170">
    <property type="entry name" value="LuxR_C_like"/>
    <property type="match status" value="1"/>
</dbReference>
<keyword evidence="3" id="KW-0804">Transcription</keyword>
<dbReference type="Pfam" id="PF17874">
    <property type="entry name" value="TPR_MalT"/>
    <property type="match status" value="1"/>
</dbReference>
<proteinExistence type="predicted"/>